<feature type="transmembrane region" description="Helical" evidence="7">
    <location>
        <begin position="99"/>
        <end position="118"/>
    </location>
</feature>
<feature type="transmembrane region" description="Helical" evidence="7">
    <location>
        <begin position="6"/>
        <end position="23"/>
    </location>
</feature>
<accession>A0AAE0NTI7</accession>
<sequence>MPDPILIIFSWAFWGGAMLAVVCRFVSRALDHRPPSKLQIDDYLMLLTAITLTGLVLTSNQIPDNGTNYVPAGLTEPWSSAEVERARWGSKMLVAMEEFMLSTLWLVKACLLILYFRITAGLKERLAVKVTAVYCAIGFIVIQILYLGIWCQPVSNYWAVPIPEDQPECKSYHHHIVTVTVLHVSSDAAMLCVALPPIIRAQMPLGRKFVLCGVFGLGAVVVVVGVLNRYYDLVEPYSNSFLYWYNAEASTAVMVANVPRCWPLVRRLFSLTPWSTSGTGDGDERLGSGADGEELRQRGNAAVSKESLVERGGNHRGANPGAREKTGSSASVRHVASREEKEWEELNDVEDDEEFRKYWGIRDLAY</sequence>
<evidence type="ECO:0000256" key="7">
    <source>
        <dbReference type="SAM" id="Phobius"/>
    </source>
</evidence>
<dbReference type="EMBL" id="JAULSW010000003">
    <property type="protein sequence ID" value="KAK3387350.1"/>
    <property type="molecule type" value="Genomic_DNA"/>
</dbReference>
<evidence type="ECO:0000256" key="1">
    <source>
        <dbReference type="ARBA" id="ARBA00004141"/>
    </source>
</evidence>
<dbReference type="AlphaFoldDB" id="A0AAE0NTI7"/>
<organism evidence="9 10">
    <name type="scientific">Podospora didyma</name>
    <dbReference type="NCBI Taxonomy" id="330526"/>
    <lineage>
        <taxon>Eukaryota</taxon>
        <taxon>Fungi</taxon>
        <taxon>Dikarya</taxon>
        <taxon>Ascomycota</taxon>
        <taxon>Pezizomycotina</taxon>
        <taxon>Sordariomycetes</taxon>
        <taxon>Sordariomycetidae</taxon>
        <taxon>Sordariales</taxon>
        <taxon>Podosporaceae</taxon>
        <taxon>Podospora</taxon>
    </lineage>
</organism>
<feature type="transmembrane region" description="Helical" evidence="7">
    <location>
        <begin position="130"/>
        <end position="149"/>
    </location>
</feature>
<evidence type="ECO:0000256" key="5">
    <source>
        <dbReference type="ARBA" id="ARBA00038359"/>
    </source>
</evidence>
<feature type="domain" description="Rhodopsin" evidence="8">
    <location>
        <begin position="24"/>
        <end position="267"/>
    </location>
</feature>
<comment type="caution">
    <text evidence="9">The sequence shown here is derived from an EMBL/GenBank/DDBJ whole genome shotgun (WGS) entry which is preliminary data.</text>
</comment>
<evidence type="ECO:0000256" key="3">
    <source>
        <dbReference type="ARBA" id="ARBA00022989"/>
    </source>
</evidence>
<dbReference type="GO" id="GO:0016020">
    <property type="term" value="C:membrane"/>
    <property type="evidence" value="ECO:0007669"/>
    <property type="project" value="UniProtKB-SubCell"/>
</dbReference>
<evidence type="ECO:0000256" key="4">
    <source>
        <dbReference type="ARBA" id="ARBA00023136"/>
    </source>
</evidence>
<proteinExistence type="inferred from homology"/>
<comment type="similarity">
    <text evidence="5">Belongs to the SAT4 family.</text>
</comment>
<dbReference type="InterPro" id="IPR049326">
    <property type="entry name" value="Rhodopsin_dom_fungi"/>
</dbReference>
<reference evidence="9" key="2">
    <citation type="submission" date="2023-06" db="EMBL/GenBank/DDBJ databases">
        <authorList>
            <consortium name="Lawrence Berkeley National Laboratory"/>
            <person name="Haridas S."/>
            <person name="Hensen N."/>
            <person name="Bonometti L."/>
            <person name="Westerberg I."/>
            <person name="Brannstrom I.O."/>
            <person name="Guillou S."/>
            <person name="Cros-Aarteil S."/>
            <person name="Calhoun S."/>
            <person name="Kuo A."/>
            <person name="Mondo S."/>
            <person name="Pangilinan J."/>
            <person name="Riley R."/>
            <person name="LaButti K."/>
            <person name="Andreopoulos B."/>
            <person name="Lipzen A."/>
            <person name="Chen C."/>
            <person name="Yanf M."/>
            <person name="Daum C."/>
            <person name="Ng V."/>
            <person name="Clum A."/>
            <person name="Steindorff A."/>
            <person name="Ohm R."/>
            <person name="Martin F."/>
            <person name="Silar P."/>
            <person name="Natvig D."/>
            <person name="Lalanne C."/>
            <person name="Gautier V."/>
            <person name="Ament-velasquez S.L."/>
            <person name="Kruys A."/>
            <person name="Hutchinson M.I."/>
            <person name="Powell A.J."/>
            <person name="Barry K."/>
            <person name="Miller A.N."/>
            <person name="Grigoriev I.V."/>
            <person name="Debuchy R."/>
            <person name="Gladieux P."/>
            <person name="Thoren M.H."/>
            <person name="Johannesson H."/>
        </authorList>
    </citation>
    <scope>NUCLEOTIDE SEQUENCE</scope>
    <source>
        <strain evidence="9">CBS 232.78</strain>
    </source>
</reference>
<dbReference type="PANTHER" id="PTHR33048">
    <property type="entry name" value="PTH11-LIKE INTEGRAL MEMBRANE PROTEIN (AFU_ORTHOLOGUE AFUA_5G11245)"/>
    <property type="match status" value="1"/>
</dbReference>
<gene>
    <name evidence="9" type="ORF">B0H63DRAFT_431197</name>
</gene>
<dbReference type="PANTHER" id="PTHR33048:SF47">
    <property type="entry name" value="INTEGRAL MEMBRANE PROTEIN-RELATED"/>
    <property type="match status" value="1"/>
</dbReference>
<evidence type="ECO:0000259" key="8">
    <source>
        <dbReference type="Pfam" id="PF20684"/>
    </source>
</evidence>
<evidence type="ECO:0000256" key="6">
    <source>
        <dbReference type="SAM" id="MobiDB-lite"/>
    </source>
</evidence>
<comment type="subcellular location">
    <subcellularLocation>
        <location evidence="1">Membrane</location>
        <topology evidence="1">Multi-pass membrane protein</topology>
    </subcellularLocation>
</comment>
<feature type="transmembrane region" description="Helical" evidence="7">
    <location>
        <begin position="209"/>
        <end position="231"/>
    </location>
</feature>
<reference evidence="9" key="1">
    <citation type="journal article" date="2023" name="Mol. Phylogenet. Evol.">
        <title>Genome-scale phylogeny and comparative genomics of the fungal order Sordariales.</title>
        <authorList>
            <person name="Hensen N."/>
            <person name="Bonometti L."/>
            <person name="Westerberg I."/>
            <person name="Brannstrom I.O."/>
            <person name="Guillou S."/>
            <person name="Cros-Aarteil S."/>
            <person name="Calhoun S."/>
            <person name="Haridas S."/>
            <person name="Kuo A."/>
            <person name="Mondo S."/>
            <person name="Pangilinan J."/>
            <person name="Riley R."/>
            <person name="LaButti K."/>
            <person name="Andreopoulos B."/>
            <person name="Lipzen A."/>
            <person name="Chen C."/>
            <person name="Yan M."/>
            <person name="Daum C."/>
            <person name="Ng V."/>
            <person name="Clum A."/>
            <person name="Steindorff A."/>
            <person name="Ohm R.A."/>
            <person name="Martin F."/>
            <person name="Silar P."/>
            <person name="Natvig D.O."/>
            <person name="Lalanne C."/>
            <person name="Gautier V."/>
            <person name="Ament-Velasquez S.L."/>
            <person name="Kruys A."/>
            <person name="Hutchinson M.I."/>
            <person name="Powell A.J."/>
            <person name="Barry K."/>
            <person name="Miller A.N."/>
            <person name="Grigoriev I.V."/>
            <person name="Debuchy R."/>
            <person name="Gladieux P."/>
            <person name="Hiltunen Thoren M."/>
            <person name="Johannesson H."/>
        </authorList>
    </citation>
    <scope>NUCLEOTIDE SEQUENCE</scope>
    <source>
        <strain evidence="9">CBS 232.78</strain>
    </source>
</reference>
<dbReference type="Proteomes" id="UP001285441">
    <property type="component" value="Unassembled WGS sequence"/>
</dbReference>
<dbReference type="Pfam" id="PF20684">
    <property type="entry name" value="Fung_rhodopsin"/>
    <property type="match status" value="1"/>
</dbReference>
<keyword evidence="3 7" id="KW-1133">Transmembrane helix</keyword>
<evidence type="ECO:0000313" key="9">
    <source>
        <dbReference type="EMBL" id="KAK3387350.1"/>
    </source>
</evidence>
<keyword evidence="4 7" id="KW-0472">Membrane</keyword>
<evidence type="ECO:0000313" key="10">
    <source>
        <dbReference type="Proteomes" id="UP001285441"/>
    </source>
</evidence>
<keyword evidence="2 7" id="KW-0812">Transmembrane</keyword>
<name>A0AAE0NTI7_9PEZI</name>
<keyword evidence="10" id="KW-1185">Reference proteome</keyword>
<evidence type="ECO:0000256" key="2">
    <source>
        <dbReference type="ARBA" id="ARBA00022692"/>
    </source>
</evidence>
<feature type="region of interest" description="Disordered" evidence="6">
    <location>
        <begin position="278"/>
        <end position="347"/>
    </location>
</feature>
<dbReference type="InterPro" id="IPR052337">
    <property type="entry name" value="SAT4-like"/>
</dbReference>
<protein>
    <recommendedName>
        <fullName evidence="8">Rhodopsin domain-containing protein</fullName>
    </recommendedName>
</protein>